<feature type="domain" description="Cytochrome c" evidence="8">
    <location>
        <begin position="28"/>
        <end position="127"/>
    </location>
</feature>
<feature type="signal peptide" evidence="7">
    <location>
        <begin position="1"/>
        <end position="26"/>
    </location>
</feature>
<evidence type="ECO:0000256" key="1">
    <source>
        <dbReference type="ARBA" id="ARBA00022448"/>
    </source>
</evidence>
<dbReference type="PANTHER" id="PTHR11961">
    <property type="entry name" value="CYTOCHROME C"/>
    <property type="match status" value="1"/>
</dbReference>
<dbReference type="Proteomes" id="UP001595604">
    <property type="component" value="Unassembled WGS sequence"/>
</dbReference>
<evidence type="ECO:0000313" key="10">
    <source>
        <dbReference type="Proteomes" id="UP001595604"/>
    </source>
</evidence>
<evidence type="ECO:0000256" key="4">
    <source>
        <dbReference type="ARBA" id="ARBA00022982"/>
    </source>
</evidence>
<dbReference type="InterPro" id="IPR009056">
    <property type="entry name" value="Cyt_c-like_dom"/>
</dbReference>
<sequence length="127" mass="13122">MKTGSKIVSSALAAAIVALSAAPALAAPPAPVVDQVFHQRCEACHSTAKGARPGIGPNLAGVVGRTAGSTAFNYSDALKKSGIKWTPANLDRFLTAPSRMVPGTRMAVAISDPAQRAQLIRFLSRAR</sequence>
<dbReference type="PROSITE" id="PS51007">
    <property type="entry name" value="CYTC"/>
    <property type="match status" value="1"/>
</dbReference>
<evidence type="ECO:0000313" key="9">
    <source>
        <dbReference type="EMBL" id="MFC3174105.1"/>
    </source>
</evidence>
<dbReference type="SUPFAM" id="SSF46626">
    <property type="entry name" value="Cytochrome c"/>
    <property type="match status" value="1"/>
</dbReference>
<name>A0ABV7IN35_9SPHN</name>
<protein>
    <submittedName>
        <fullName evidence="9">C-type cytochrome</fullName>
    </submittedName>
</protein>
<keyword evidence="3 6" id="KW-0479">Metal-binding</keyword>
<keyword evidence="2 6" id="KW-0349">Heme</keyword>
<dbReference type="PRINTS" id="PR00604">
    <property type="entry name" value="CYTCHRMECIAB"/>
</dbReference>
<evidence type="ECO:0000259" key="8">
    <source>
        <dbReference type="PROSITE" id="PS51007"/>
    </source>
</evidence>
<organism evidence="9 10">
    <name type="scientific">Novosphingobium bradum</name>
    <dbReference type="NCBI Taxonomy" id="1737444"/>
    <lineage>
        <taxon>Bacteria</taxon>
        <taxon>Pseudomonadati</taxon>
        <taxon>Pseudomonadota</taxon>
        <taxon>Alphaproteobacteria</taxon>
        <taxon>Sphingomonadales</taxon>
        <taxon>Sphingomonadaceae</taxon>
        <taxon>Novosphingobium</taxon>
    </lineage>
</organism>
<keyword evidence="7" id="KW-0732">Signal</keyword>
<dbReference type="RefSeq" id="WP_379509476.1">
    <property type="nucleotide sequence ID" value="NZ_JBHRTQ010000007.1"/>
</dbReference>
<gene>
    <name evidence="9" type="ORF">ACFOD9_07575</name>
</gene>
<evidence type="ECO:0000256" key="5">
    <source>
        <dbReference type="ARBA" id="ARBA00023004"/>
    </source>
</evidence>
<keyword evidence="5 6" id="KW-0408">Iron</keyword>
<keyword evidence="1" id="KW-0813">Transport</keyword>
<keyword evidence="10" id="KW-1185">Reference proteome</keyword>
<evidence type="ECO:0000256" key="2">
    <source>
        <dbReference type="ARBA" id="ARBA00022617"/>
    </source>
</evidence>
<evidence type="ECO:0000256" key="7">
    <source>
        <dbReference type="SAM" id="SignalP"/>
    </source>
</evidence>
<evidence type="ECO:0000256" key="3">
    <source>
        <dbReference type="ARBA" id="ARBA00022723"/>
    </source>
</evidence>
<proteinExistence type="predicted"/>
<dbReference type="Pfam" id="PF00034">
    <property type="entry name" value="Cytochrom_C"/>
    <property type="match status" value="1"/>
</dbReference>
<feature type="chain" id="PRO_5045219360" evidence="7">
    <location>
        <begin position="27"/>
        <end position="127"/>
    </location>
</feature>
<dbReference type="EMBL" id="JBHRTQ010000007">
    <property type="protein sequence ID" value="MFC3174105.1"/>
    <property type="molecule type" value="Genomic_DNA"/>
</dbReference>
<accession>A0ABV7IN35</accession>
<dbReference type="Gene3D" id="1.10.760.10">
    <property type="entry name" value="Cytochrome c-like domain"/>
    <property type="match status" value="1"/>
</dbReference>
<dbReference type="InterPro" id="IPR002327">
    <property type="entry name" value="Cyt_c_1A/1B"/>
</dbReference>
<evidence type="ECO:0000256" key="6">
    <source>
        <dbReference type="PROSITE-ProRule" id="PRU00433"/>
    </source>
</evidence>
<keyword evidence="4" id="KW-0249">Electron transport</keyword>
<reference evidence="10" key="1">
    <citation type="journal article" date="2019" name="Int. J. Syst. Evol. Microbiol.">
        <title>The Global Catalogue of Microorganisms (GCM) 10K type strain sequencing project: providing services to taxonomists for standard genome sequencing and annotation.</title>
        <authorList>
            <consortium name="The Broad Institute Genomics Platform"/>
            <consortium name="The Broad Institute Genome Sequencing Center for Infectious Disease"/>
            <person name="Wu L."/>
            <person name="Ma J."/>
        </authorList>
    </citation>
    <scope>NUCLEOTIDE SEQUENCE [LARGE SCALE GENOMIC DNA]</scope>
    <source>
        <strain evidence="10">KCTC 42984</strain>
    </source>
</reference>
<dbReference type="InterPro" id="IPR036909">
    <property type="entry name" value="Cyt_c-like_dom_sf"/>
</dbReference>
<comment type="caution">
    <text evidence="9">The sequence shown here is derived from an EMBL/GenBank/DDBJ whole genome shotgun (WGS) entry which is preliminary data.</text>
</comment>